<feature type="signal peptide" evidence="1">
    <location>
        <begin position="1"/>
        <end position="26"/>
    </location>
</feature>
<protein>
    <submittedName>
        <fullName evidence="2">Uncharacterized protein</fullName>
    </submittedName>
</protein>
<dbReference type="RefSeq" id="WP_379867761.1">
    <property type="nucleotide sequence ID" value="NZ_JBHTBW010000087.1"/>
</dbReference>
<keyword evidence="1" id="KW-0732">Signal</keyword>
<comment type="caution">
    <text evidence="2">The sequence shown here is derived from an EMBL/GenBank/DDBJ whole genome shotgun (WGS) entry which is preliminary data.</text>
</comment>
<feature type="chain" id="PRO_5046164804" evidence="1">
    <location>
        <begin position="27"/>
        <end position="133"/>
    </location>
</feature>
<name>A0ABW2RR46_9BACL</name>
<organism evidence="2 3">
    <name type="scientific">Laceyella putida</name>
    <dbReference type="NCBI Taxonomy" id="110101"/>
    <lineage>
        <taxon>Bacteria</taxon>
        <taxon>Bacillati</taxon>
        <taxon>Bacillota</taxon>
        <taxon>Bacilli</taxon>
        <taxon>Bacillales</taxon>
        <taxon>Thermoactinomycetaceae</taxon>
        <taxon>Laceyella</taxon>
    </lineage>
</organism>
<evidence type="ECO:0000313" key="3">
    <source>
        <dbReference type="Proteomes" id="UP001596500"/>
    </source>
</evidence>
<sequence length="133" mass="15021">MKRKLASMLFAALFVFVFNSETYASAGDFVTEDGKWDGYVVTDSHYRNVYVFVNDLYRVNRNSGASTYMGKDASALSVRLCSESSGNCTAPKSFNSNAEAYFTDMLPGDYYVDISDSWPNYYFKGYQESDSYS</sequence>
<reference evidence="3" key="1">
    <citation type="journal article" date="2019" name="Int. J. Syst. Evol. Microbiol.">
        <title>The Global Catalogue of Microorganisms (GCM) 10K type strain sequencing project: providing services to taxonomists for standard genome sequencing and annotation.</title>
        <authorList>
            <consortium name="The Broad Institute Genomics Platform"/>
            <consortium name="The Broad Institute Genome Sequencing Center for Infectious Disease"/>
            <person name="Wu L."/>
            <person name="Ma J."/>
        </authorList>
    </citation>
    <scope>NUCLEOTIDE SEQUENCE [LARGE SCALE GENOMIC DNA]</scope>
    <source>
        <strain evidence="3">CGMCC 1.12942</strain>
    </source>
</reference>
<gene>
    <name evidence="2" type="ORF">ACFQNG_20435</name>
</gene>
<accession>A0ABW2RR46</accession>
<keyword evidence="3" id="KW-1185">Reference proteome</keyword>
<dbReference type="Proteomes" id="UP001596500">
    <property type="component" value="Unassembled WGS sequence"/>
</dbReference>
<dbReference type="EMBL" id="JBHTBW010000087">
    <property type="protein sequence ID" value="MFC7443429.1"/>
    <property type="molecule type" value="Genomic_DNA"/>
</dbReference>
<evidence type="ECO:0000313" key="2">
    <source>
        <dbReference type="EMBL" id="MFC7443429.1"/>
    </source>
</evidence>
<evidence type="ECO:0000256" key="1">
    <source>
        <dbReference type="SAM" id="SignalP"/>
    </source>
</evidence>
<proteinExistence type="predicted"/>